<evidence type="ECO:0000256" key="8">
    <source>
        <dbReference type="ARBA" id="ARBA00023316"/>
    </source>
</evidence>
<dbReference type="GO" id="GO:0071555">
    <property type="term" value="P:cell wall organization"/>
    <property type="evidence" value="ECO:0007669"/>
    <property type="project" value="UniProtKB-UniRule"/>
</dbReference>
<dbReference type="PANTHER" id="PTHR30582">
    <property type="entry name" value="L,D-TRANSPEPTIDASE"/>
    <property type="match status" value="1"/>
</dbReference>
<organism evidence="11 12">
    <name type="scientific">Moraxella macacae 0408225</name>
    <dbReference type="NCBI Taxonomy" id="1230338"/>
    <lineage>
        <taxon>Bacteria</taxon>
        <taxon>Pseudomonadati</taxon>
        <taxon>Pseudomonadota</taxon>
        <taxon>Gammaproteobacteria</taxon>
        <taxon>Moraxellales</taxon>
        <taxon>Moraxellaceae</taxon>
        <taxon>Moraxella</taxon>
    </lineage>
</organism>
<dbReference type="AlphaFoldDB" id="L2F738"/>
<evidence type="ECO:0000256" key="5">
    <source>
        <dbReference type="ARBA" id="ARBA00022801"/>
    </source>
</evidence>
<dbReference type="GO" id="GO:0016757">
    <property type="term" value="F:glycosyltransferase activity"/>
    <property type="evidence" value="ECO:0007669"/>
    <property type="project" value="UniProtKB-KW"/>
</dbReference>
<keyword evidence="8 9" id="KW-0961">Cell wall biogenesis/degradation</keyword>
<evidence type="ECO:0000313" key="11">
    <source>
        <dbReference type="EMBL" id="ELA08899.1"/>
    </source>
</evidence>
<dbReference type="RefSeq" id="WP_009501275.1">
    <property type="nucleotide sequence ID" value="NZ_ANIN01000001.1"/>
</dbReference>
<evidence type="ECO:0000256" key="9">
    <source>
        <dbReference type="PROSITE-ProRule" id="PRU01373"/>
    </source>
</evidence>
<dbReference type="eggNOG" id="COG1376">
    <property type="taxonomic scope" value="Bacteria"/>
</dbReference>
<evidence type="ECO:0000256" key="7">
    <source>
        <dbReference type="ARBA" id="ARBA00022984"/>
    </source>
</evidence>
<dbReference type="STRING" id="1230338.MOMA_00765"/>
<evidence type="ECO:0000256" key="1">
    <source>
        <dbReference type="ARBA" id="ARBA00004752"/>
    </source>
</evidence>
<dbReference type="InterPro" id="IPR038063">
    <property type="entry name" value="Transpep_catalytic_dom"/>
</dbReference>
<dbReference type="UniPathway" id="UPA00219"/>
<dbReference type="PROSITE" id="PS52029">
    <property type="entry name" value="LD_TPASE"/>
    <property type="match status" value="1"/>
</dbReference>
<dbReference type="Pfam" id="PF03734">
    <property type="entry name" value="YkuD"/>
    <property type="match status" value="1"/>
</dbReference>
<keyword evidence="4" id="KW-0808">Transferase</keyword>
<protein>
    <recommendedName>
        <fullName evidence="10">L,D-TPase catalytic domain-containing protein</fullName>
    </recommendedName>
</protein>
<dbReference type="GO" id="GO:0008360">
    <property type="term" value="P:regulation of cell shape"/>
    <property type="evidence" value="ECO:0007669"/>
    <property type="project" value="UniProtKB-UniRule"/>
</dbReference>
<dbReference type="GO" id="GO:0005576">
    <property type="term" value="C:extracellular region"/>
    <property type="evidence" value="ECO:0007669"/>
    <property type="project" value="TreeGrafter"/>
</dbReference>
<comment type="pathway">
    <text evidence="1 9">Cell wall biogenesis; peptidoglycan biosynthesis.</text>
</comment>
<gene>
    <name evidence="11" type="ORF">MOMA_00765</name>
</gene>
<name>L2F738_9GAMM</name>
<dbReference type="GO" id="GO:0018104">
    <property type="term" value="P:peptidoglycan-protein cross-linking"/>
    <property type="evidence" value="ECO:0007669"/>
    <property type="project" value="TreeGrafter"/>
</dbReference>
<dbReference type="SUPFAM" id="SSF141523">
    <property type="entry name" value="L,D-transpeptidase catalytic domain-like"/>
    <property type="match status" value="1"/>
</dbReference>
<evidence type="ECO:0000256" key="6">
    <source>
        <dbReference type="ARBA" id="ARBA00022960"/>
    </source>
</evidence>
<reference evidence="11 12" key="1">
    <citation type="journal article" date="2013" name="Genome Announc.">
        <title>Genome Sequence of Moraxella macacae 0408225, a Novel Bacterial Species Isolated from a Cynomolgus Macaque with Epistaxis.</title>
        <authorList>
            <person name="Ladner J.T."/>
            <person name="Whitehouse C.A."/>
            <person name="Koroleva G.I."/>
            <person name="Palacios G.F."/>
        </authorList>
    </citation>
    <scope>NUCLEOTIDE SEQUENCE [LARGE SCALE GENOMIC DNA]</scope>
    <source>
        <strain evidence="11 12">0408225</strain>
    </source>
</reference>
<dbReference type="PANTHER" id="PTHR30582:SF24">
    <property type="entry name" value="L,D-TRANSPEPTIDASE ERFK_SRFK-RELATED"/>
    <property type="match status" value="1"/>
</dbReference>
<dbReference type="CDD" id="cd16913">
    <property type="entry name" value="YkuD_like"/>
    <property type="match status" value="1"/>
</dbReference>
<sequence length="166" mass="18464">MTIYPLIQIFIAKQQLVLHLSDHQFETFSVSTGKNGTGQQNGSGCTPLGKHQICAKFGENLPPNSVFVARQFTGEIYNTALACQFVDRDWILTRILWLDGCEPSINQGENALGNCDSRSRYIYIHGTPDSEPMGIPRSHGCVRMRNADIMTVFAKVNIGTIVEIYP</sequence>
<keyword evidence="6 9" id="KW-0133">Cell shape</keyword>
<feature type="active site" description="Nucleophile" evidence="9">
    <location>
        <position position="141"/>
    </location>
</feature>
<keyword evidence="3" id="KW-0328">Glycosyltransferase</keyword>
<evidence type="ECO:0000256" key="2">
    <source>
        <dbReference type="ARBA" id="ARBA00005992"/>
    </source>
</evidence>
<comment type="similarity">
    <text evidence="2">Belongs to the YkuD family.</text>
</comment>
<dbReference type="EMBL" id="ANIN01000001">
    <property type="protein sequence ID" value="ELA08899.1"/>
    <property type="molecule type" value="Genomic_DNA"/>
</dbReference>
<dbReference type="Proteomes" id="UP000023795">
    <property type="component" value="Unassembled WGS sequence"/>
</dbReference>
<dbReference type="OrthoDB" id="9787225at2"/>
<feature type="domain" description="L,D-TPase catalytic" evidence="10">
    <location>
        <begin position="5"/>
        <end position="165"/>
    </location>
</feature>
<keyword evidence="12" id="KW-1185">Reference proteome</keyword>
<dbReference type="InterPro" id="IPR050979">
    <property type="entry name" value="LD-transpeptidase"/>
</dbReference>
<evidence type="ECO:0000313" key="12">
    <source>
        <dbReference type="Proteomes" id="UP000023795"/>
    </source>
</evidence>
<evidence type="ECO:0000256" key="4">
    <source>
        <dbReference type="ARBA" id="ARBA00022679"/>
    </source>
</evidence>
<accession>L2F738</accession>
<dbReference type="InterPro" id="IPR005490">
    <property type="entry name" value="LD_TPept_cat_dom"/>
</dbReference>
<keyword evidence="5" id="KW-0378">Hydrolase</keyword>
<keyword evidence="7 9" id="KW-0573">Peptidoglycan synthesis</keyword>
<dbReference type="Gene3D" id="2.40.440.10">
    <property type="entry name" value="L,D-transpeptidase catalytic domain-like"/>
    <property type="match status" value="1"/>
</dbReference>
<comment type="caution">
    <text evidence="11">The sequence shown here is derived from an EMBL/GenBank/DDBJ whole genome shotgun (WGS) entry which is preliminary data.</text>
</comment>
<dbReference type="PATRIC" id="fig|1230338.3.peg.163"/>
<evidence type="ECO:0000259" key="10">
    <source>
        <dbReference type="PROSITE" id="PS52029"/>
    </source>
</evidence>
<dbReference type="GO" id="GO:0071972">
    <property type="term" value="F:peptidoglycan L,D-transpeptidase activity"/>
    <property type="evidence" value="ECO:0007669"/>
    <property type="project" value="TreeGrafter"/>
</dbReference>
<evidence type="ECO:0000256" key="3">
    <source>
        <dbReference type="ARBA" id="ARBA00022676"/>
    </source>
</evidence>
<proteinExistence type="inferred from homology"/>
<feature type="active site" description="Proton donor/acceptor" evidence="9">
    <location>
        <position position="125"/>
    </location>
</feature>